<feature type="transmembrane region" description="Helical" evidence="7">
    <location>
        <begin position="286"/>
        <end position="312"/>
    </location>
</feature>
<keyword evidence="5 7" id="KW-1133">Transmembrane helix</keyword>
<comment type="similarity">
    <text evidence="7">Belongs to the binding-protein-dependent transport system permease family.</text>
</comment>
<dbReference type="GO" id="GO:0055085">
    <property type="term" value="P:transmembrane transport"/>
    <property type="evidence" value="ECO:0007669"/>
    <property type="project" value="InterPro"/>
</dbReference>
<keyword evidence="6 7" id="KW-0472">Membrane</keyword>
<feature type="domain" description="ABC transmembrane type-1" evidence="8">
    <location>
        <begin position="101"/>
        <end position="305"/>
    </location>
</feature>
<dbReference type="InterPro" id="IPR045621">
    <property type="entry name" value="BPD_transp_1_N"/>
</dbReference>
<organism evidence="9">
    <name type="scientific">uncultured Thermomicrobiales bacterium</name>
    <dbReference type="NCBI Taxonomy" id="1645740"/>
    <lineage>
        <taxon>Bacteria</taxon>
        <taxon>Pseudomonadati</taxon>
        <taxon>Thermomicrobiota</taxon>
        <taxon>Thermomicrobia</taxon>
        <taxon>Thermomicrobiales</taxon>
        <taxon>environmental samples</taxon>
    </lineage>
</organism>
<evidence type="ECO:0000256" key="5">
    <source>
        <dbReference type="ARBA" id="ARBA00022989"/>
    </source>
</evidence>
<name>A0A6J4VUZ8_9BACT</name>
<comment type="subcellular location">
    <subcellularLocation>
        <location evidence="1 7">Cell membrane</location>
        <topology evidence="1 7">Multi-pass membrane protein</topology>
    </subcellularLocation>
</comment>
<keyword evidence="3" id="KW-1003">Cell membrane</keyword>
<accession>A0A6J4VUZ8</accession>
<evidence type="ECO:0000256" key="2">
    <source>
        <dbReference type="ARBA" id="ARBA00022448"/>
    </source>
</evidence>
<evidence type="ECO:0000256" key="3">
    <source>
        <dbReference type="ARBA" id="ARBA00022475"/>
    </source>
</evidence>
<evidence type="ECO:0000256" key="6">
    <source>
        <dbReference type="ARBA" id="ARBA00023136"/>
    </source>
</evidence>
<feature type="transmembrane region" description="Helical" evidence="7">
    <location>
        <begin position="12"/>
        <end position="34"/>
    </location>
</feature>
<evidence type="ECO:0000313" key="9">
    <source>
        <dbReference type="EMBL" id="CAA9585788.1"/>
    </source>
</evidence>
<feature type="transmembrane region" description="Helical" evidence="7">
    <location>
        <begin position="105"/>
        <end position="127"/>
    </location>
</feature>
<dbReference type="CDD" id="cd06261">
    <property type="entry name" value="TM_PBP2"/>
    <property type="match status" value="1"/>
</dbReference>
<evidence type="ECO:0000256" key="7">
    <source>
        <dbReference type="RuleBase" id="RU363032"/>
    </source>
</evidence>
<evidence type="ECO:0000256" key="1">
    <source>
        <dbReference type="ARBA" id="ARBA00004651"/>
    </source>
</evidence>
<keyword evidence="4 7" id="KW-0812">Transmembrane</keyword>
<dbReference type="SUPFAM" id="SSF161098">
    <property type="entry name" value="MetI-like"/>
    <property type="match status" value="1"/>
</dbReference>
<dbReference type="Pfam" id="PF00528">
    <property type="entry name" value="BPD_transp_1"/>
    <property type="match status" value="1"/>
</dbReference>
<dbReference type="AlphaFoldDB" id="A0A6J4VUZ8"/>
<protein>
    <submittedName>
        <fullName evidence="9">ABC transporter, permease protein 1 (Cluster 5, nickel/peptides/opines)</fullName>
    </submittedName>
</protein>
<dbReference type="PANTHER" id="PTHR43163">
    <property type="entry name" value="DIPEPTIDE TRANSPORT SYSTEM PERMEASE PROTEIN DPPB-RELATED"/>
    <property type="match status" value="1"/>
</dbReference>
<reference evidence="9" key="1">
    <citation type="submission" date="2020-02" db="EMBL/GenBank/DDBJ databases">
        <authorList>
            <person name="Meier V. D."/>
        </authorList>
    </citation>
    <scope>NUCLEOTIDE SEQUENCE</scope>
    <source>
        <strain evidence="9">AVDCRST_MAG19</strain>
    </source>
</reference>
<feature type="transmembrane region" description="Helical" evidence="7">
    <location>
        <begin position="139"/>
        <end position="165"/>
    </location>
</feature>
<dbReference type="PANTHER" id="PTHR43163:SF6">
    <property type="entry name" value="DIPEPTIDE TRANSPORT SYSTEM PERMEASE PROTEIN DPPB-RELATED"/>
    <property type="match status" value="1"/>
</dbReference>
<dbReference type="EMBL" id="CADCWL010000254">
    <property type="protein sequence ID" value="CAA9585788.1"/>
    <property type="molecule type" value="Genomic_DNA"/>
</dbReference>
<keyword evidence="2 7" id="KW-0813">Transport</keyword>
<dbReference type="GO" id="GO:0005886">
    <property type="term" value="C:plasma membrane"/>
    <property type="evidence" value="ECO:0007669"/>
    <property type="project" value="UniProtKB-SubCell"/>
</dbReference>
<gene>
    <name evidence="9" type="ORF">AVDCRST_MAG19-4628</name>
</gene>
<sequence length="319" mass="34378">MSAANRGYVLRRLFFLVPMLVGLSIVVFALIHLAPGDPALALVSEQSADPTIVAQVRENLGLNEPLPVQYAIWAAKVARLDFGTAYTFNRKPVIDLIGERVAATLVLQALSLGLALALALPIGIVAAKRYRSGFDQSTTAGSFLGLALPDFWVALLLQLLFAVSLGWLPASTSGSDATGLDRARYAVMPVVVLAFPTAAVLVRYVRSSMLEVINQDYIAMARAKGLADRAVTYRHALKNAILPMVTVIGTQTARLLSGSVVVEYVFSWPGLGSLAYESILRRDYPVILALTLLTGAFVLFLNVLVDALYAMLDPRIAFD</sequence>
<feature type="transmembrane region" description="Helical" evidence="7">
    <location>
        <begin position="185"/>
        <end position="205"/>
    </location>
</feature>
<proteinExistence type="inferred from homology"/>
<evidence type="ECO:0000259" key="8">
    <source>
        <dbReference type="PROSITE" id="PS50928"/>
    </source>
</evidence>
<dbReference type="InterPro" id="IPR000515">
    <property type="entry name" value="MetI-like"/>
</dbReference>
<dbReference type="Pfam" id="PF19300">
    <property type="entry name" value="BPD_transp_1_N"/>
    <property type="match status" value="1"/>
</dbReference>
<dbReference type="Gene3D" id="1.10.3720.10">
    <property type="entry name" value="MetI-like"/>
    <property type="match status" value="1"/>
</dbReference>
<evidence type="ECO:0000256" key="4">
    <source>
        <dbReference type="ARBA" id="ARBA00022692"/>
    </source>
</evidence>
<dbReference type="PROSITE" id="PS50928">
    <property type="entry name" value="ABC_TM1"/>
    <property type="match status" value="1"/>
</dbReference>
<dbReference type="InterPro" id="IPR035906">
    <property type="entry name" value="MetI-like_sf"/>
</dbReference>